<comment type="caution">
    <text evidence="1">The sequence shown here is derived from an EMBL/GenBank/DDBJ whole genome shotgun (WGS) entry which is preliminary data.</text>
</comment>
<sequence>MIRITRSIVRVALYKALRGRDLTSGNVWWELAMMDATCIVLHHDVRHLNDPGRDPGESCRILNTQLCPGFFAQARAWRPCGI</sequence>
<organism evidence="1 2">
    <name type="scientific">Cordyceps javanica</name>
    <dbReference type="NCBI Taxonomy" id="43265"/>
    <lineage>
        <taxon>Eukaryota</taxon>
        <taxon>Fungi</taxon>
        <taxon>Dikarya</taxon>
        <taxon>Ascomycota</taxon>
        <taxon>Pezizomycotina</taxon>
        <taxon>Sordariomycetes</taxon>
        <taxon>Hypocreomycetidae</taxon>
        <taxon>Hypocreales</taxon>
        <taxon>Cordycipitaceae</taxon>
        <taxon>Cordyceps</taxon>
    </lineage>
</organism>
<evidence type="ECO:0000313" key="1">
    <source>
        <dbReference type="EMBL" id="TQV90515.1"/>
    </source>
</evidence>
<name>A0A545UM20_9HYPO</name>
<reference evidence="1 2" key="1">
    <citation type="journal article" date="2019" name="Appl. Microbiol. Biotechnol.">
        <title>Genome sequence of Isaria javanica and comparative genome analysis insights into family S53 peptidase evolution in fungal entomopathogens.</title>
        <authorList>
            <person name="Lin R."/>
            <person name="Zhang X."/>
            <person name="Xin B."/>
            <person name="Zou M."/>
            <person name="Gao Y."/>
            <person name="Qin F."/>
            <person name="Hu Q."/>
            <person name="Xie B."/>
            <person name="Cheng X."/>
        </authorList>
    </citation>
    <scope>NUCLEOTIDE SEQUENCE [LARGE SCALE GENOMIC DNA]</scope>
    <source>
        <strain evidence="1 2">IJ1G</strain>
    </source>
</reference>
<accession>A0A545UM20</accession>
<evidence type="ECO:0000313" key="2">
    <source>
        <dbReference type="Proteomes" id="UP000315783"/>
    </source>
</evidence>
<gene>
    <name evidence="1" type="ORF">IF1G_10838</name>
</gene>
<dbReference type="AlphaFoldDB" id="A0A545UM20"/>
<dbReference type="EMBL" id="SPUK01000026">
    <property type="protein sequence ID" value="TQV90515.1"/>
    <property type="molecule type" value="Genomic_DNA"/>
</dbReference>
<proteinExistence type="predicted"/>
<keyword evidence="2" id="KW-1185">Reference proteome</keyword>
<protein>
    <submittedName>
        <fullName evidence="1">Uncharacterized protein</fullName>
    </submittedName>
</protein>
<dbReference type="Proteomes" id="UP000315783">
    <property type="component" value="Unassembled WGS sequence"/>
</dbReference>